<name>A0A0C9Z6Y3_9AGAM</name>
<dbReference type="EMBL" id="KN833811">
    <property type="protein sequence ID" value="KIK18192.1"/>
    <property type="molecule type" value="Genomic_DNA"/>
</dbReference>
<keyword evidence="3" id="KW-1185">Reference proteome</keyword>
<keyword evidence="1" id="KW-0812">Transmembrane</keyword>
<evidence type="ECO:0000313" key="3">
    <source>
        <dbReference type="Proteomes" id="UP000054018"/>
    </source>
</evidence>
<protein>
    <submittedName>
        <fullName evidence="2">Uncharacterized protein</fullName>
    </submittedName>
</protein>
<evidence type="ECO:0000313" key="2">
    <source>
        <dbReference type="EMBL" id="KIK18192.1"/>
    </source>
</evidence>
<dbReference type="Proteomes" id="UP000054018">
    <property type="component" value="Unassembled WGS sequence"/>
</dbReference>
<dbReference type="HOGENOM" id="CLU_2004808_0_0_1"/>
<organism evidence="2 3">
    <name type="scientific">Pisolithus microcarpus 441</name>
    <dbReference type="NCBI Taxonomy" id="765257"/>
    <lineage>
        <taxon>Eukaryota</taxon>
        <taxon>Fungi</taxon>
        <taxon>Dikarya</taxon>
        <taxon>Basidiomycota</taxon>
        <taxon>Agaricomycotina</taxon>
        <taxon>Agaricomycetes</taxon>
        <taxon>Agaricomycetidae</taxon>
        <taxon>Boletales</taxon>
        <taxon>Sclerodermatineae</taxon>
        <taxon>Pisolithaceae</taxon>
        <taxon>Pisolithus</taxon>
    </lineage>
</organism>
<dbReference type="OrthoDB" id="2656102at2759"/>
<reference evidence="2 3" key="1">
    <citation type="submission" date="2014-04" db="EMBL/GenBank/DDBJ databases">
        <authorList>
            <consortium name="DOE Joint Genome Institute"/>
            <person name="Kuo A."/>
            <person name="Kohler A."/>
            <person name="Costa M.D."/>
            <person name="Nagy L.G."/>
            <person name="Floudas D."/>
            <person name="Copeland A."/>
            <person name="Barry K.W."/>
            <person name="Cichocki N."/>
            <person name="Veneault-Fourrey C."/>
            <person name="LaButti K."/>
            <person name="Lindquist E.A."/>
            <person name="Lipzen A."/>
            <person name="Lundell T."/>
            <person name="Morin E."/>
            <person name="Murat C."/>
            <person name="Sun H."/>
            <person name="Tunlid A."/>
            <person name="Henrissat B."/>
            <person name="Grigoriev I.V."/>
            <person name="Hibbett D.S."/>
            <person name="Martin F."/>
            <person name="Nordberg H.P."/>
            <person name="Cantor M.N."/>
            <person name="Hua S.X."/>
        </authorList>
    </citation>
    <scope>NUCLEOTIDE SEQUENCE [LARGE SCALE GENOMIC DNA]</scope>
    <source>
        <strain evidence="2 3">441</strain>
    </source>
</reference>
<evidence type="ECO:0000256" key="1">
    <source>
        <dbReference type="SAM" id="Phobius"/>
    </source>
</evidence>
<keyword evidence="1" id="KW-0472">Membrane</keyword>
<feature type="transmembrane region" description="Helical" evidence="1">
    <location>
        <begin position="96"/>
        <end position="113"/>
    </location>
</feature>
<feature type="transmembrane region" description="Helical" evidence="1">
    <location>
        <begin position="64"/>
        <end position="84"/>
    </location>
</feature>
<proteinExistence type="predicted"/>
<keyword evidence="1" id="KW-1133">Transmembrane helix</keyword>
<gene>
    <name evidence="2" type="ORF">PISMIDRAFT_197431</name>
</gene>
<sequence>MNKSRRPSWLEPPIVYLVRSQPSLGILIRRACHPCCASSCSHSFLDRHSDLSNEARPLADKVNALIAIEFLPATHCGVIFYRVLCRRHVRRDIRRVLWCIISPLLPVSGFVFFCSRPVALCHVT</sequence>
<dbReference type="AlphaFoldDB" id="A0A0C9Z6Y3"/>
<reference evidence="3" key="2">
    <citation type="submission" date="2015-01" db="EMBL/GenBank/DDBJ databases">
        <title>Evolutionary Origins and Diversification of the Mycorrhizal Mutualists.</title>
        <authorList>
            <consortium name="DOE Joint Genome Institute"/>
            <consortium name="Mycorrhizal Genomics Consortium"/>
            <person name="Kohler A."/>
            <person name="Kuo A."/>
            <person name="Nagy L.G."/>
            <person name="Floudas D."/>
            <person name="Copeland A."/>
            <person name="Barry K.W."/>
            <person name="Cichocki N."/>
            <person name="Veneault-Fourrey C."/>
            <person name="LaButti K."/>
            <person name="Lindquist E.A."/>
            <person name="Lipzen A."/>
            <person name="Lundell T."/>
            <person name="Morin E."/>
            <person name="Murat C."/>
            <person name="Riley R."/>
            <person name="Ohm R."/>
            <person name="Sun H."/>
            <person name="Tunlid A."/>
            <person name="Henrissat B."/>
            <person name="Grigoriev I.V."/>
            <person name="Hibbett D.S."/>
            <person name="Martin F."/>
        </authorList>
    </citation>
    <scope>NUCLEOTIDE SEQUENCE [LARGE SCALE GENOMIC DNA]</scope>
    <source>
        <strain evidence="3">441</strain>
    </source>
</reference>
<accession>A0A0C9Z6Y3</accession>